<evidence type="ECO:0000313" key="2">
    <source>
        <dbReference type="EMBL" id="SDL82496.1"/>
    </source>
</evidence>
<reference evidence="2 3" key="1">
    <citation type="submission" date="2016-10" db="EMBL/GenBank/DDBJ databases">
        <authorList>
            <person name="de Groot N.N."/>
        </authorList>
    </citation>
    <scope>NUCLEOTIDE SEQUENCE [LARGE SCALE GENOMIC DNA]</scope>
    <source>
        <strain evidence="2 3">DSM 797</strain>
    </source>
</reference>
<sequence length="241" mass="27814">MLFSLLVIFIITISLFYCIKSIQRNLIYKIEINETNNIYESWKSKMDVSLISQLPELKNGCEVTSLAMLLKYKNINIDKLTLASYMKKDKTNIYFDDTGDIKLWGNPEYGFVGDVTGKNNMGYAINPKPLSELIQIYYSKGALDLTGCSLDKLESILASDRPIVVWVTSKFRENIEWVNWNDINGNKINATFSTHAVTLTGFDENYIYYNDPLTNEKDKKITKKKFFNIWIMMGRKALTIN</sequence>
<dbReference type="Proteomes" id="UP000199068">
    <property type="component" value="Unassembled WGS sequence"/>
</dbReference>
<keyword evidence="3" id="KW-1185">Reference proteome</keyword>
<organism evidence="2 3">
    <name type="scientific">Romboutsia lituseburensis DSM 797</name>
    <dbReference type="NCBI Taxonomy" id="1121325"/>
    <lineage>
        <taxon>Bacteria</taxon>
        <taxon>Bacillati</taxon>
        <taxon>Bacillota</taxon>
        <taxon>Clostridia</taxon>
        <taxon>Peptostreptococcales</taxon>
        <taxon>Peptostreptococcaceae</taxon>
        <taxon>Romboutsia</taxon>
    </lineage>
</organism>
<feature type="domain" description="Peptidase C39-like" evidence="1">
    <location>
        <begin position="47"/>
        <end position="212"/>
    </location>
</feature>
<gene>
    <name evidence="2" type="ORF">SAMN04515677_103511</name>
</gene>
<dbReference type="EMBL" id="FNGW01000003">
    <property type="protein sequence ID" value="SDL82496.1"/>
    <property type="molecule type" value="Genomic_DNA"/>
</dbReference>
<proteinExistence type="predicted"/>
<dbReference type="RefSeq" id="WP_092725224.1">
    <property type="nucleotide sequence ID" value="NZ_FNGW01000003.1"/>
</dbReference>
<dbReference type="InterPro" id="IPR039564">
    <property type="entry name" value="Peptidase_C39-like"/>
</dbReference>
<name>A0A1G9N7K5_9FIRM</name>
<dbReference type="InterPro" id="IPR016997">
    <property type="entry name" value="UCP032442"/>
</dbReference>
<dbReference type="AlphaFoldDB" id="A0A1G9N7K5"/>
<dbReference type="Pfam" id="PF13529">
    <property type="entry name" value="Peptidase_C39_2"/>
    <property type="match status" value="1"/>
</dbReference>
<accession>A0A1G9N7K5</accession>
<dbReference type="Gene3D" id="3.90.70.10">
    <property type="entry name" value="Cysteine proteinases"/>
    <property type="match status" value="1"/>
</dbReference>
<protein>
    <submittedName>
        <fullName evidence="2">Uncharacterized protein YvpB</fullName>
    </submittedName>
</protein>
<dbReference type="PANTHER" id="PTHR37806">
    <property type="entry name" value="LMO0724 PROTEIN"/>
    <property type="match status" value="1"/>
</dbReference>
<dbReference type="PIRSF" id="PIRSF032442">
    <property type="entry name" value="UCP032442"/>
    <property type="match status" value="1"/>
</dbReference>
<evidence type="ECO:0000259" key="1">
    <source>
        <dbReference type="Pfam" id="PF13529"/>
    </source>
</evidence>
<dbReference type="STRING" id="1121325.SAMN04515677_103511"/>
<dbReference type="PANTHER" id="PTHR37806:SF1">
    <property type="entry name" value="PEPTIDASE C39-LIKE DOMAIN-CONTAINING PROTEIN"/>
    <property type="match status" value="1"/>
</dbReference>
<evidence type="ECO:0000313" key="3">
    <source>
        <dbReference type="Proteomes" id="UP000199068"/>
    </source>
</evidence>